<dbReference type="Proteomes" id="UP000008915">
    <property type="component" value="Chromosome"/>
</dbReference>
<evidence type="ECO:0000256" key="7">
    <source>
        <dbReference type="ARBA" id="ARBA00022932"/>
    </source>
</evidence>
<evidence type="ECO:0000313" key="13">
    <source>
        <dbReference type="Proteomes" id="UP000008915"/>
    </source>
</evidence>
<keyword evidence="4 12" id="KW-0548">Nucleotidyltransferase</keyword>
<evidence type="ECO:0000256" key="5">
    <source>
        <dbReference type="ARBA" id="ARBA00022705"/>
    </source>
</evidence>
<reference evidence="12 13" key="1">
    <citation type="journal article" date="2010" name="Stand. Genomic Sci.">
        <title>Complete genome sequence of Thermaerobacter marianensis type strain (7p75a).</title>
        <authorList>
            <person name="Han C."/>
            <person name="Gu W."/>
            <person name="Zhang X."/>
            <person name="Lapidus A."/>
            <person name="Nolan M."/>
            <person name="Copeland A."/>
            <person name="Lucas S."/>
            <person name="Del Rio T.G."/>
            <person name="Tice H."/>
            <person name="Cheng J.F."/>
            <person name="Tapia R."/>
            <person name="Goodwin L."/>
            <person name="Pitluck S."/>
            <person name="Pagani I."/>
            <person name="Ivanova N."/>
            <person name="Mavromatis K."/>
            <person name="Mikhailova N."/>
            <person name="Pati A."/>
            <person name="Chen A."/>
            <person name="Palaniappan K."/>
            <person name="Land M."/>
            <person name="Hauser L."/>
            <person name="Chang Y.J."/>
            <person name="Jeffries C.D."/>
            <person name="Schneider S."/>
            <person name="Rohde M."/>
            <person name="Goker M."/>
            <person name="Pukall R."/>
            <person name="Woyke T."/>
            <person name="Bristow J."/>
            <person name="Eisen J.A."/>
            <person name="Markowitz V."/>
            <person name="Hugenholtz P."/>
            <person name="Kyrpides N.C."/>
            <person name="Klenk H.P."/>
            <person name="Detter J.C."/>
        </authorList>
    </citation>
    <scope>NUCLEOTIDE SEQUENCE [LARGE SCALE GENOMIC DNA]</scope>
    <source>
        <strain evidence="13">ATCC 700841 / DSM 12885 / JCM 10246 / 7p75a</strain>
    </source>
</reference>
<keyword evidence="13" id="KW-1185">Reference proteome</keyword>
<dbReference type="GO" id="GO:0003887">
    <property type="term" value="F:DNA-directed DNA polymerase activity"/>
    <property type="evidence" value="ECO:0007669"/>
    <property type="project" value="UniProtKB-KW"/>
</dbReference>
<dbReference type="EMBL" id="CP002344">
    <property type="protein sequence ID" value="ADU50915.1"/>
    <property type="molecule type" value="Genomic_DNA"/>
</dbReference>
<gene>
    <name evidence="12" type="ordered locus">Tmar_0800</name>
</gene>
<evidence type="ECO:0000256" key="6">
    <source>
        <dbReference type="ARBA" id="ARBA00022763"/>
    </source>
</evidence>
<evidence type="ECO:0000313" key="12">
    <source>
        <dbReference type="EMBL" id="ADU50915.1"/>
    </source>
</evidence>
<dbReference type="eggNOG" id="COG0587">
    <property type="taxonomic scope" value="Bacteria"/>
</dbReference>
<dbReference type="Pfam" id="PF17657">
    <property type="entry name" value="DNA_pol3_finger"/>
    <property type="match status" value="1"/>
</dbReference>
<name>E6SIK9_THEM7</name>
<dbReference type="InterPro" id="IPR029460">
    <property type="entry name" value="DNAPol_HHH"/>
</dbReference>
<dbReference type="PANTHER" id="PTHR32294">
    <property type="entry name" value="DNA POLYMERASE III SUBUNIT ALPHA"/>
    <property type="match status" value="1"/>
</dbReference>
<dbReference type="InterPro" id="IPR003141">
    <property type="entry name" value="Pol/His_phosphatase_N"/>
</dbReference>
<dbReference type="SMART" id="SM00481">
    <property type="entry name" value="POLIIIAc"/>
    <property type="match status" value="1"/>
</dbReference>
<dbReference type="KEGG" id="tmr:Tmar_0800"/>
<feature type="compositionally biased region" description="Low complexity" evidence="10">
    <location>
        <begin position="1192"/>
        <end position="1207"/>
    </location>
</feature>
<feature type="compositionally biased region" description="Low complexity" evidence="10">
    <location>
        <begin position="910"/>
        <end position="922"/>
    </location>
</feature>
<feature type="compositionally biased region" description="Basic and acidic residues" evidence="10">
    <location>
        <begin position="1169"/>
        <end position="1190"/>
    </location>
</feature>
<dbReference type="InterPro" id="IPR016195">
    <property type="entry name" value="Pol/histidinol_Pase-like"/>
</dbReference>
<dbReference type="InterPro" id="IPR004013">
    <property type="entry name" value="PHP_dom"/>
</dbReference>
<keyword evidence="3 12" id="KW-0808">Transferase</keyword>
<organism evidence="12 13">
    <name type="scientific">Thermaerobacter marianensis (strain ATCC 700841 / DSM 12885 / JCM 10246 / 7p75a)</name>
    <dbReference type="NCBI Taxonomy" id="644966"/>
    <lineage>
        <taxon>Bacteria</taxon>
        <taxon>Bacillati</taxon>
        <taxon>Bacillota</taxon>
        <taxon>Clostridia</taxon>
        <taxon>Eubacteriales</taxon>
        <taxon>Clostridiales Family XVII. Incertae Sedis</taxon>
        <taxon>Thermaerobacter</taxon>
    </lineage>
</organism>
<evidence type="ECO:0000259" key="11">
    <source>
        <dbReference type="SMART" id="SM00481"/>
    </source>
</evidence>
<keyword evidence="7" id="KW-0239">DNA-directed DNA polymerase</keyword>
<reference evidence="13" key="2">
    <citation type="journal article" date="2010" name="Stand. Genomic Sci.">
        <title>Complete genome sequence of Thermaerobacter marianensis type strain (7p75aT).</title>
        <authorList>
            <person name="Han C."/>
            <person name="Gu W."/>
            <person name="Zhang X."/>
            <person name="Lapidus A."/>
            <person name="Nolan M."/>
            <person name="Copeland A."/>
            <person name="Lucas S."/>
            <person name="Glavina Del Rio T."/>
            <person name="Tice H."/>
            <person name="Cheng J."/>
            <person name="Tapia R."/>
            <person name="Goodwin L."/>
            <person name="Pitluck S."/>
            <person name="Pagani I."/>
            <person name="Ivanova N."/>
            <person name="Mavromatis K."/>
            <person name="Mikhailova N."/>
            <person name="Pati A."/>
            <person name="Chen A."/>
            <person name="Palaniappan K."/>
            <person name="Land M."/>
            <person name="Hauser L."/>
            <person name="Chang Y."/>
            <person name="Jeffries C."/>
            <person name="Schneider S."/>
            <person name="Rohde M."/>
            <person name="Goker M."/>
            <person name="Pukall R."/>
            <person name="Woyke T."/>
            <person name="Bristow J."/>
            <person name="Eisen J."/>
            <person name="Markowitz V."/>
            <person name="Hugenholtz P."/>
            <person name="Kyrpides N."/>
            <person name="Klenk H."/>
            <person name="Detter J."/>
        </authorList>
    </citation>
    <scope>NUCLEOTIDE SEQUENCE [LARGE SCALE GENOMIC DNA]</scope>
    <source>
        <strain evidence="13">ATCC 700841 / DSM 12885 / JCM 10246 / 7p75a</strain>
    </source>
</reference>
<keyword evidence="8" id="KW-0234">DNA repair</keyword>
<dbReference type="InterPro" id="IPR011708">
    <property type="entry name" value="DNA_pol3_alpha_NTPase_dom"/>
</dbReference>
<proteinExistence type="predicted"/>
<sequence length="1264" mass="137348">MFVHLHCHSAYSFLDGASPVQALVERAAGLGMPALALTDHDNVAGAVEFDRAARAAGIKPIQGVELTLLLDEPAGSSGGGTSERPLTAPRGGELATAHLVLLATGPAGYARLCRLLTRAHLEQPRGRPALPWSVLLEEVAPGGEPLPGHGLIALSGCRRGPVLQALLQGDRATALERARRLRDTFGREHFFLELQGGWLPGNRALNRTLADLAEHLGVGVVATNDVHYATRDRFAVHDLLACVRLGIPVDEPHPQRHLNAENDLKSPRAMAQMFAGYPQALKATLAIAERCQPVLPAGAVPRPAFPLPPGIRAEAYLREQVERGALWRYGRITPRIRQRLEHELRIIEKLQLADYFLLVWDVARYARQQGIRCAGRGSAADSAVAYCLGITDVDAIERGLLFERFLSLERAEQPDIDIDFDARYRDQVADYVEQRYGPEHVATVCTYQTYHARGALRDFGKALGFPTAVIDRIAKRVPYALSRHLGRALEEVPELRDLDLPRERFRRLVDLCEAAAGLPRHMGTHLGGLVISRRPLVELSPLQRSAKGRRILQFDKRGVEELGLVKLDLLPLRTLGAVEEAVRVIRRRDPAFDYDRIPLDDRATYELLRTGETVGAFQLESPAQRALQPRLKPENLEDVVASVAIIRPGPIKGDMVEPFLARRRGREPVTYLHPKLEPILRKTWGVVLFQEQVIEIATAIAGFTPGEADRLRRVMTHARSPEDMEDIGRHFLRRAREQGVDEAVAQAIFRMIQGYASYGFCEAHAAAFGVTAYKTAYLLAHYPAEWYAALLSLQPMGYYPPNTLCVEAARRGIRILPLDINASQVGFAATPGAIRIGLRAVKGLGEEPAAAIVAERERGGPFRHFMDFLLRMAGSSAGGGDWGEAADTTSGEAAGRPAGGGPGTKPDGEPSAPSGAPAAQAGGKTGRPDGRGHRRGSGSPRGPVLDRDQVAALIRAGAFDGLHPNRRALLWGLDEALAAARSAAGGELAGALAAAWSPPAVDDFPELEKWAMEREVLGIDVHRRHLLAMLREVLDARGYRSAAAIRRLPAGASVRAAGIPVRPHRPPTRSGRIIVFLTLEDETGLVDVTVFEEVYQRYGRWIFTDPPVPLVVEGVLQDRDGARALLARRVIPLAAALVEGGGHPPAPPRDGDRRPPAYPRQGDLRPPAHLRDGDQRPPAHPPEGGRRLAGESRAVAPSRPARSRLAAGVPLSATGREAVPPTAQRPEPATPPVAEPGTARALDVRHTRKGEPVLPGKGVHRWSG</sequence>
<dbReference type="SUPFAM" id="SSF89550">
    <property type="entry name" value="PHP domain-like"/>
    <property type="match status" value="1"/>
</dbReference>
<evidence type="ECO:0000256" key="10">
    <source>
        <dbReference type="SAM" id="MobiDB-lite"/>
    </source>
</evidence>
<dbReference type="AlphaFoldDB" id="E6SIK9"/>
<dbReference type="Pfam" id="PF07733">
    <property type="entry name" value="DNA_pol3_alpha"/>
    <property type="match status" value="1"/>
</dbReference>
<dbReference type="EC" id="2.7.7.7" evidence="1"/>
<feature type="compositionally biased region" description="Basic and acidic residues" evidence="10">
    <location>
        <begin position="1242"/>
        <end position="1251"/>
    </location>
</feature>
<dbReference type="GO" id="GO:0006260">
    <property type="term" value="P:DNA replication"/>
    <property type="evidence" value="ECO:0007669"/>
    <property type="project" value="UniProtKB-KW"/>
</dbReference>
<dbReference type="GO" id="GO:0008408">
    <property type="term" value="F:3'-5' exonuclease activity"/>
    <property type="evidence" value="ECO:0007669"/>
    <property type="project" value="InterPro"/>
</dbReference>
<dbReference type="InterPro" id="IPR004805">
    <property type="entry name" value="DnaE2/DnaE/PolC"/>
</dbReference>
<dbReference type="Gene3D" id="1.10.150.870">
    <property type="match status" value="1"/>
</dbReference>
<dbReference type="CDD" id="cd04485">
    <property type="entry name" value="DnaE_OBF"/>
    <property type="match status" value="1"/>
</dbReference>
<keyword evidence="6" id="KW-0227">DNA damage</keyword>
<dbReference type="NCBIfam" id="TIGR00594">
    <property type="entry name" value="polc"/>
    <property type="match status" value="1"/>
</dbReference>
<dbReference type="RefSeq" id="WP_013495220.1">
    <property type="nucleotide sequence ID" value="NC_014831.1"/>
</dbReference>
<evidence type="ECO:0000256" key="9">
    <source>
        <dbReference type="ARBA" id="ARBA00049244"/>
    </source>
</evidence>
<dbReference type="GO" id="GO:0006281">
    <property type="term" value="P:DNA repair"/>
    <property type="evidence" value="ECO:0007669"/>
    <property type="project" value="UniProtKB-KW"/>
</dbReference>
<evidence type="ECO:0000256" key="3">
    <source>
        <dbReference type="ARBA" id="ARBA00022679"/>
    </source>
</evidence>
<comment type="catalytic activity">
    <reaction evidence="9">
        <text>DNA(n) + a 2'-deoxyribonucleoside 5'-triphosphate = DNA(n+1) + diphosphate</text>
        <dbReference type="Rhea" id="RHEA:22508"/>
        <dbReference type="Rhea" id="RHEA-COMP:17339"/>
        <dbReference type="Rhea" id="RHEA-COMP:17340"/>
        <dbReference type="ChEBI" id="CHEBI:33019"/>
        <dbReference type="ChEBI" id="CHEBI:61560"/>
        <dbReference type="ChEBI" id="CHEBI:173112"/>
        <dbReference type="EC" id="2.7.7.7"/>
    </reaction>
</comment>
<protein>
    <recommendedName>
        <fullName evidence="1">DNA-directed DNA polymerase</fullName>
        <ecNumber evidence="1">2.7.7.7</ecNumber>
    </recommendedName>
</protein>
<dbReference type="HOGENOM" id="CLU_001600_0_0_9"/>
<evidence type="ECO:0000256" key="8">
    <source>
        <dbReference type="ARBA" id="ARBA00023204"/>
    </source>
</evidence>
<evidence type="ECO:0000256" key="2">
    <source>
        <dbReference type="ARBA" id="ARBA00022490"/>
    </source>
</evidence>
<dbReference type="InterPro" id="IPR041931">
    <property type="entry name" value="DNA_pol3_alpha_thumb_dom"/>
</dbReference>
<feature type="region of interest" description="Disordered" evidence="10">
    <location>
        <begin position="879"/>
        <end position="945"/>
    </location>
</feature>
<dbReference type="STRING" id="644966.Tmar_0800"/>
<feature type="domain" description="Polymerase/histidinol phosphatase N-terminal" evidence="11">
    <location>
        <begin position="3"/>
        <end position="70"/>
    </location>
</feature>
<keyword evidence="2" id="KW-0963">Cytoplasm</keyword>
<evidence type="ECO:0000256" key="1">
    <source>
        <dbReference type="ARBA" id="ARBA00012417"/>
    </source>
</evidence>
<dbReference type="Pfam" id="PF14579">
    <property type="entry name" value="HHH_6"/>
    <property type="match status" value="1"/>
</dbReference>
<dbReference type="Gene3D" id="3.20.20.140">
    <property type="entry name" value="Metal-dependent hydrolases"/>
    <property type="match status" value="1"/>
</dbReference>
<feature type="region of interest" description="Disordered" evidence="10">
    <location>
        <begin position="1138"/>
        <end position="1264"/>
    </location>
</feature>
<evidence type="ECO:0000256" key="4">
    <source>
        <dbReference type="ARBA" id="ARBA00022695"/>
    </source>
</evidence>
<accession>E6SIK9</accession>
<keyword evidence="5" id="KW-0235">DNA replication</keyword>
<dbReference type="PANTHER" id="PTHR32294:SF4">
    <property type="entry name" value="ERROR-PRONE DNA POLYMERASE"/>
    <property type="match status" value="1"/>
</dbReference>
<dbReference type="Pfam" id="PF02811">
    <property type="entry name" value="PHP"/>
    <property type="match status" value="1"/>
</dbReference>
<dbReference type="Gene3D" id="1.10.10.1600">
    <property type="entry name" value="Bacterial DNA polymerase III alpha subunit, thumb domain"/>
    <property type="match status" value="1"/>
</dbReference>
<dbReference type="InterPro" id="IPR040982">
    <property type="entry name" value="DNA_pol3_finger"/>
</dbReference>